<name>A0A386ZDQ4_9NOCA</name>
<dbReference type="InterPro" id="IPR010310">
    <property type="entry name" value="T7SS_ESAT-6-like"/>
</dbReference>
<reference evidence="1 2" key="1">
    <citation type="submission" date="2018-09" db="EMBL/GenBank/DDBJ databases">
        <title>Nocardia yunnanensis sp. nov., an actinomycete isolated from a soil sample.</title>
        <authorList>
            <person name="Zhang J."/>
        </authorList>
    </citation>
    <scope>NUCLEOTIDE SEQUENCE [LARGE SCALE GENOMIC DNA]</scope>
    <source>
        <strain evidence="1 2">CFHS0054</strain>
    </source>
</reference>
<proteinExistence type="predicted"/>
<dbReference type="InterPro" id="IPR036689">
    <property type="entry name" value="ESAT-6-like_sf"/>
</dbReference>
<gene>
    <name evidence="1" type="ORF">D7D52_18400</name>
</gene>
<dbReference type="RefSeq" id="WP_120738065.1">
    <property type="nucleotide sequence ID" value="NZ_CP032568.1"/>
</dbReference>
<dbReference type="OrthoDB" id="4380842at2"/>
<accession>A0A386ZDQ4</accession>
<dbReference type="SUPFAM" id="SSF140453">
    <property type="entry name" value="EsxAB dimer-like"/>
    <property type="match status" value="1"/>
</dbReference>
<dbReference type="Proteomes" id="UP000267164">
    <property type="component" value="Chromosome"/>
</dbReference>
<organism evidence="1 2">
    <name type="scientific">Nocardia yunnanensis</name>
    <dbReference type="NCBI Taxonomy" id="2382165"/>
    <lineage>
        <taxon>Bacteria</taxon>
        <taxon>Bacillati</taxon>
        <taxon>Actinomycetota</taxon>
        <taxon>Actinomycetes</taxon>
        <taxon>Mycobacteriales</taxon>
        <taxon>Nocardiaceae</taxon>
        <taxon>Nocardia</taxon>
    </lineage>
</organism>
<keyword evidence="2" id="KW-1185">Reference proteome</keyword>
<dbReference type="KEGG" id="nyu:D7D52_18400"/>
<sequence>MGDYRVDLGGLQQLIDGAATLEATIESRVAEIESRVDELHLGWAGEAASAHRAAHDERVAAVGVMREALRILGEKLSAAHSAYGTVGTTNSAMWP</sequence>
<dbReference type="AlphaFoldDB" id="A0A386ZDQ4"/>
<evidence type="ECO:0000313" key="1">
    <source>
        <dbReference type="EMBL" id="AYF75497.1"/>
    </source>
</evidence>
<evidence type="ECO:0000313" key="2">
    <source>
        <dbReference type="Proteomes" id="UP000267164"/>
    </source>
</evidence>
<protein>
    <submittedName>
        <fullName evidence="1">WXG100 family type VII secretion target</fullName>
    </submittedName>
</protein>
<dbReference type="Pfam" id="PF06013">
    <property type="entry name" value="WXG100"/>
    <property type="match status" value="1"/>
</dbReference>
<dbReference type="Gene3D" id="1.10.287.1060">
    <property type="entry name" value="ESAT-6-like"/>
    <property type="match status" value="1"/>
</dbReference>
<dbReference type="EMBL" id="CP032568">
    <property type="protein sequence ID" value="AYF75497.1"/>
    <property type="molecule type" value="Genomic_DNA"/>
</dbReference>